<evidence type="ECO:0000313" key="2">
    <source>
        <dbReference type="Proteomes" id="UP000214596"/>
    </source>
</evidence>
<feature type="non-terminal residue" evidence="1">
    <location>
        <position position="1"/>
    </location>
</feature>
<sequence length="46" mass="5079">AIDMICQHLDRGTNLSVMITGTSIFVDVNDQHVEVTVKELQSHDAP</sequence>
<evidence type="ECO:0000313" key="1">
    <source>
        <dbReference type="EMBL" id="OXE28819.1"/>
    </source>
</evidence>
<organism evidence="1 2">
    <name type="scientific">Vibrio parahaemolyticus</name>
    <dbReference type="NCBI Taxonomy" id="670"/>
    <lineage>
        <taxon>Bacteria</taxon>
        <taxon>Pseudomonadati</taxon>
        <taxon>Pseudomonadota</taxon>
        <taxon>Gammaproteobacteria</taxon>
        <taxon>Vibrionales</taxon>
        <taxon>Vibrionaceae</taxon>
        <taxon>Vibrio</taxon>
    </lineage>
</organism>
<name>A0A227J140_VIBPH</name>
<gene>
    <name evidence="1" type="ORF">CA163_31910</name>
</gene>
<reference evidence="1 2" key="1">
    <citation type="journal article" date="2017" name="Appl. Environ. Microbiol.">
        <title>Parallel evolution of two clades of a major Atlantic endemic Vibrio parahaemolyticus pathogen lineage by independent acquisition of related pathogenicity islands.</title>
        <authorList>
            <person name="Xu F."/>
            <person name="Gonzalez-Escalona N."/>
            <person name="Drees K.P."/>
            <person name="Sebra R.P."/>
            <person name="Cooper V.S."/>
            <person name="Jones S.H."/>
            <person name="Whistler C.A."/>
        </authorList>
    </citation>
    <scope>NUCLEOTIDE SEQUENCE [LARGE SCALE GENOMIC DNA]</scope>
    <source>
        <strain evidence="1 2">MAVP-3</strain>
    </source>
</reference>
<dbReference type="AlphaFoldDB" id="A0A227J140"/>
<protein>
    <submittedName>
        <fullName evidence="1">Uncharacterized protein</fullName>
    </submittedName>
</protein>
<comment type="caution">
    <text evidence="1">The sequence shown here is derived from an EMBL/GenBank/DDBJ whole genome shotgun (WGS) entry which is preliminary data.</text>
</comment>
<dbReference type="EMBL" id="NIXT01003940">
    <property type="protein sequence ID" value="OXE28819.1"/>
    <property type="molecule type" value="Genomic_DNA"/>
</dbReference>
<dbReference type="Proteomes" id="UP000214596">
    <property type="component" value="Unassembled WGS sequence"/>
</dbReference>
<accession>A0A227J140</accession>
<proteinExistence type="predicted"/>